<dbReference type="SMART" id="SM00342">
    <property type="entry name" value="HTH_ARAC"/>
    <property type="match status" value="1"/>
</dbReference>
<dbReference type="InterPro" id="IPR018060">
    <property type="entry name" value="HTH_AraC"/>
</dbReference>
<evidence type="ECO:0000313" key="6">
    <source>
        <dbReference type="EMBL" id="RGE70595.1"/>
    </source>
</evidence>
<dbReference type="GO" id="GO:0043565">
    <property type="term" value="F:sequence-specific DNA binding"/>
    <property type="evidence" value="ECO:0007669"/>
    <property type="project" value="InterPro"/>
</dbReference>
<dbReference type="AlphaFoldDB" id="A0A3E3IU48"/>
<dbReference type="InterPro" id="IPR009057">
    <property type="entry name" value="Homeodomain-like_sf"/>
</dbReference>
<dbReference type="SUPFAM" id="SSF46689">
    <property type="entry name" value="Homeodomain-like"/>
    <property type="match status" value="1"/>
</dbReference>
<dbReference type="PROSITE" id="PS01124">
    <property type="entry name" value="HTH_ARAC_FAMILY_2"/>
    <property type="match status" value="1"/>
</dbReference>
<keyword evidence="7" id="KW-1185">Reference proteome</keyword>
<evidence type="ECO:0000256" key="3">
    <source>
        <dbReference type="ARBA" id="ARBA00023163"/>
    </source>
</evidence>
<organism evidence="6 8">
    <name type="scientific">Eisenbergiella massiliensis</name>
    <dbReference type="NCBI Taxonomy" id="1720294"/>
    <lineage>
        <taxon>Bacteria</taxon>
        <taxon>Bacillati</taxon>
        <taxon>Bacillota</taxon>
        <taxon>Clostridia</taxon>
        <taxon>Lachnospirales</taxon>
        <taxon>Lachnospiraceae</taxon>
        <taxon>Eisenbergiella</taxon>
    </lineage>
</organism>
<dbReference type="InterPro" id="IPR018062">
    <property type="entry name" value="HTH_AraC-typ_CS"/>
</dbReference>
<dbReference type="InterPro" id="IPR020449">
    <property type="entry name" value="Tscrpt_reg_AraC-type_HTH"/>
</dbReference>
<keyword evidence="1" id="KW-0805">Transcription regulation</keyword>
<keyword evidence="2" id="KW-0238">DNA-binding</keyword>
<dbReference type="SUPFAM" id="SSF51215">
    <property type="entry name" value="Regulatory protein AraC"/>
    <property type="match status" value="1"/>
</dbReference>
<evidence type="ECO:0000259" key="4">
    <source>
        <dbReference type="PROSITE" id="PS01124"/>
    </source>
</evidence>
<dbReference type="Proteomes" id="UP000261166">
    <property type="component" value="Unassembled WGS sequence"/>
</dbReference>
<name>A0A3E3IU48_9FIRM</name>
<accession>A0A3E3IU48</accession>
<dbReference type="RefSeq" id="WP_025490434.1">
    <property type="nucleotide sequence ID" value="NZ_CALBAU010000359.1"/>
</dbReference>
<dbReference type="Pfam" id="PF12833">
    <property type="entry name" value="HTH_18"/>
    <property type="match status" value="1"/>
</dbReference>
<dbReference type="Gene3D" id="1.10.10.60">
    <property type="entry name" value="Homeodomain-like"/>
    <property type="match status" value="2"/>
</dbReference>
<dbReference type="EMBL" id="QVLV01000022">
    <property type="protein sequence ID" value="RGE56671.1"/>
    <property type="molecule type" value="Genomic_DNA"/>
</dbReference>
<dbReference type="PANTHER" id="PTHR43280">
    <property type="entry name" value="ARAC-FAMILY TRANSCRIPTIONAL REGULATOR"/>
    <property type="match status" value="1"/>
</dbReference>
<comment type="caution">
    <text evidence="6">The sequence shown here is derived from an EMBL/GenBank/DDBJ whole genome shotgun (WGS) entry which is preliminary data.</text>
</comment>
<dbReference type="PANTHER" id="PTHR43280:SF28">
    <property type="entry name" value="HTH-TYPE TRANSCRIPTIONAL ACTIVATOR RHAS"/>
    <property type="match status" value="1"/>
</dbReference>
<evidence type="ECO:0000256" key="2">
    <source>
        <dbReference type="ARBA" id="ARBA00023125"/>
    </source>
</evidence>
<reference evidence="6 8" key="1">
    <citation type="submission" date="2018-08" db="EMBL/GenBank/DDBJ databases">
        <title>A genome reference for cultivated species of the human gut microbiota.</title>
        <authorList>
            <person name="Zou Y."/>
            <person name="Xue W."/>
            <person name="Luo G."/>
        </authorList>
    </citation>
    <scope>NUCLEOTIDE SEQUENCE [LARGE SCALE GENOMIC DNA]</scope>
    <source>
        <strain evidence="6 8">AF26-4BH</strain>
        <strain evidence="5">TF05-5AC</strain>
    </source>
</reference>
<dbReference type="OrthoDB" id="9782503at2"/>
<evidence type="ECO:0000313" key="8">
    <source>
        <dbReference type="Proteomes" id="UP000261166"/>
    </source>
</evidence>
<evidence type="ECO:0000313" key="7">
    <source>
        <dbReference type="Proteomes" id="UP000260812"/>
    </source>
</evidence>
<gene>
    <name evidence="6" type="ORF">DWY69_16845</name>
    <name evidence="5" type="ORF">DXC51_23025</name>
</gene>
<dbReference type="Proteomes" id="UP000260812">
    <property type="component" value="Unassembled WGS sequence"/>
</dbReference>
<dbReference type="EMBL" id="QVLU01000015">
    <property type="protein sequence ID" value="RGE70595.1"/>
    <property type="molecule type" value="Genomic_DNA"/>
</dbReference>
<evidence type="ECO:0000256" key="1">
    <source>
        <dbReference type="ARBA" id="ARBA00023015"/>
    </source>
</evidence>
<feature type="domain" description="HTH araC/xylS-type" evidence="4">
    <location>
        <begin position="156"/>
        <end position="254"/>
    </location>
</feature>
<dbReference type="PRINTS" id="PR00032">
    <property type="entry name" value="HTHARAC"/>
</dbReference>
<evidence type="ECO:0000313" key="5">
    <source>
        <dbReference type="EMBL" id="RGE56671.1"/>
    </source>
</evidence>
<dbReference type="GeneID" id="97989652"/>
<proteinExistence type="predicted"/>
<keyword evidence="3" id="KW-0804">Transcription</keyword>
<dbReference type="GO" id="GO:0003700">
    <property type="term" value="F:DNA-binding transcription factor activity"/>
    <property type="evidence" value="ECO:0007669"/>
    <property type="project" value="InterPro"/>
</dbReference>
<sequence length="268" mass="31324">MDSIILSPAPMPYLTDCSLKRFGTDEYHCSRYCSHFVLIFMLKNRLQFTENGSLTTLLAGEWYIQKKNTWQAASRPSPNAEYYYIHFQADYTEDLTSRLMLPIRGAFQPGLFLPLLQRLCLLLHQTPCSHLELQSEFFRLLGLLYTQEQSYSALTADLMRYLNENYASRITARTLSDVFHYSSEYIDKKMKAELNMTPHAYLTAIRLQNAKKLLERSQLPIQKIALECGFSDNSLFYKAFRKHFSQSPSEWRRQHQFVYQTADPSSQS</sequence>
<protein>
    <submittedName>
        <fullName evidence="6">AraC family transcriptional regulator</fullName>
    </submittedName>
</protein>
<dbReference type="InterPro" id="IPR037923">
    <property type="entry name" value="HTH-like"/>
</dbReference>
<dbReference type="PROSITE" id="PS00041">
    <property type="entry name" value="HTH_ARAC_FAMILY_1"/>
    <property type="match status" value="1"/>
</dbReference>